<dbReference type="Proteomes" id="UP000199516">
    <property type="component" value="Unassembled WGS sequence"/>
</dbReference>
<reference evidence="1 2" key="1">
    <citation type="submission" date="2016-10" db="EMBL/GenBank/DDBJ databases">
        <authorList>
            <person name="de Groot N.N."/>
        </authorList>
    </citation>
    <scope>NUCLEOTIDE SEQUENCE [LARGE SCALE GENOMIC DNA]</scope>
    <source>
        <strain evidence="1 2">DSM 23995</strain>
    </source>
</reference>
<accession>A0A1I2EXQ8</accession>
<evidence type="ECO:0000313" key="2">
    <source>
        <dbReference type="Proteomes" id="UP000199516"/>
    </source>
</evidence>
<organism evidence="1 2">
    <name type="scientific">Alteribacillus iranensis</name>
    <dbReference type="NCBI Taxonomy" id="930128"/>
    <lineage>
        <taxon>Bacteria</taxon>
        <taxon>Bacillati</taxon>
        <taxon>Bacillota</taxon>
        <taxon>Bacilli</taxon>
        <taxon>Bacillales</taxon>
        <taxon>Bacillaceae</taxon>
        <taxon>Alteribacillus</taxon>
    </lineage>
</organism>
<protein>
    <submittedName>
        <fullName evidence="1">Similar to spore coat protein</fullName>
    </submittedName>
</protein>
<sequence length="68" mass="7840">MSDKLALHERLELHEILTFKNLNLTKSSTMRGLVGCKELKGILENEVKEGQQHVTQLHELLQRRDTTS</sequence>
<dbReference type="OrthoDB" id="2356617at2"/>
<name>A0A1I2EXQ8_9BACI</name>
<proteinExistence type="predicted"/>
<gene>
    <name evidence="1" type="ORF">SAMN05192532_10752</name>
</gene>
<keyword evidence="1" id="KW-0946">Virion</keyword>
<evidence type="ECO:0000313" key="1">
    <source>
        <dbReference type="EMBL" id="SFE97236.1"/>
    </source>
</evidence>
<dbReference type="AlphaFoldDB" id="A0A1I2EXQ8"/>
<dbReference type="STRING" id="930128.SAMN05192532_10752"/>
<keyword evidence="2" id="KW-1185">Reference proteome</keyword>
<dbReference type="EMBL" id="FONT01000007">
    <property type="protein sequence ID" value="SFE97236.1"/>
    <property type="molecule type" value="Genomic_DNA"/>
</dbReference>
<keyword evidence="1" id="KW-0167">Capsid protein</keyword>
<dbReference type="RefSeq" id="WP_091663231.1">
    <property type="nucleotide sequence ID" value="NZ_FONT01000007.1"/>
</dbReference>